<dbReference type="OMA" id="GMHELVM"/>
<dbReference type="GO" id="GO:0031982">
    <property type="term" value="C:vesicle"/>
    <property type="evidence" value="ECO:0007669"/>
    <property type="project" value="TreeGrafter"/>
</dbReference>
<feature type="region of interest" description="Disordered" evidence="1">
    <location>
        <begin position="197"/>
        <end position="314"/>
    </location>
</feature>
<feature type="compositionally biased region" description="Polar residues" evidence="1">
    <location>
        <begin position="527"/>
        <end position="536"/>
    </location>
</feature>
<dbReference type="SMART" id="SM00165">
    <property type="entry name" value="UBA"/>
    <property type="match status" value="1"/>
</dbReference>
<feature type="region of interest" description="Disordered" evidence="1">
    <location>
        <begin position="128"/>
        <end position="158"/>
    </location>
</feature>
<feature type="compositionally biased region" description="Basic and acidic residues" evidence="1">
    <location>
        <begin position="95"/>
        <end position="111"/>
    </location>
</feature>
<feature type="compositionally biased region" description="Polar residues" evidence="1">
    <location>
        <begin position="14"/>
        <end position="25"/>
    </location>
</feature>
<feature type="compositionally biased region" description="Basic and acidic residues" evidence="1">
    <location>
        <begin position="352"/>
        <end position="390"/>
    </location>
</feature>
<dbReference type="Proteomes" id="UP000076632">
    <property type="component" value="Unassembled WGS sequence"/>
</dbReference>
<dbReference type="GO" id="GO:0005737">
    <property type="term" value="C:cytoplasm"/>
    <property type="evidence" value="ECO:0007669"/>
    <property type="project" value="TreeGrafter"/>
</dbReference>
<dbReference type="SUPFAM" id="SSF48452">
    <property type="entry name" value="TPR-like"/>
    <property type="match status" value="1"/>
</dbReference>
<evidence type="ECO:0000313" key="4">
    <source>
        <dbReference type="Proteomes" id="UP000076632"/>
    </source>
</evidence>
<dbReference type="InterPro" id="IPR011990">
    <property type="entry name" value="TPR-like_helical_dom_sf"/>
</dbReference>
<dbReference type="Gene3D" id="1.25.40.10">
    <property type="entry name" value="Tetratricopeptide repeat domain"/>
    <property type="match status" value="1"/>
</dbReference>
<organism evidence="3 4">
    <name type="scientific">Xylona heveae (strain CBS 132557 / TC161)</name>
    <dbReference type="NCBI Taxonomy" id="1328760"/>
    <lineage>
        <taxon>Eukaryota</taxon>
        <taxon>Fungi</taxon>
        <taxon>Dikarya</taxon>
        <taxon>Ascomycota</taxon>
        <taxon>Pezizomycotina</taxon>
        <taxon>Xylonomycetes</taxon>
        <taxon>Xylonales</taxon>
        <taxon>Xylonaceae</taxon>
        <taxon>Xylona</taxon>
    </lineage>
</organism>
<dbReference type="Pfam" id="PF22562">
    <property type="entry name" value="UBA_7"/>
    <property type="match status" value="1"/>
</dbReference>
<keyword evidence="4" id="KW-1185">Reference proteome</keyword>
<dbReference type="Gene3D" id="1.10.8.10">
    <property type="entry name" value="DNA helicase RuvA subunit, C-terminal domain"/>
    <property type="match status" value="1"/>
</dbReference>
<protein>
    <recommendedName>
        <fullName evidence="2">UBA domain-containing protein</fullName>
    </recommendedName>
</protein>
<dbReference type="GeneID" id="28898334"/>
<dbReference type="CDD" id="cd14270">
    <property type="entry name" value="UBA"/>
    <property type="match status" value="1"/>
</dbReference>
<dbReference type="InParanoid" id="A0A165ACI8"/>
<evidence type="ECO:0000259" key="2">
    <source>
        <dbReference type="PROSITE" id="PS50030"/>
    </source>
</evidence>
<dbReference type="EMBL" id="KV407463">
    <property type="protein sequence ID" value="KZF20252.1"/>
    <property type="molecule type" value="Genomic_DNA"/>
</dbReference>
<dbReference type="PROSITE" id="PS50030">
    <property type="entry name" value="UBA"/>
    <property type="match status" value="1"/>
</dbReference>
<proteinExistence type="predicted"/>
<gene>
    <name evidence="3" type="ORF">L228DRAFT_249931</name>
</gene>
<dbReference type="STRING" id="1328760.A0A165ACI8"/>
<dbReference type="InterPro" id="IPR036869">
    <property type="entry name" value="J_dom_sf"/>
</dbReference>
<dbReference type="RefSeq" id="XP_018185807.1">
    <property type="nucleotide sequence ID" value="XM_018333197.1"/>
</dbReference>
<feature type="compositionally biased region" description="Low complexity" evidence="1">
    <location>
        <begin position="649"/>
        <end position="667"/>
    </location>
</feature>
<feature type="compositionally biased region" description="Polar residues" evidence="1">
    <location>
        <begin position="42"/>
        <end position="94"/>
    </location>
</feature>
<dbReference type="PANTHER" id="PTHR23172:SF19">
    <property type="entry name" value="J DOMAIN-CONTAINING PROTEIN"/>
    <property type="match status" value="1"/>
</dbReference>
<feature type="region of interest" description="Disordered" evidence="1">
    <location>
        <begin position="1"/>
        <end position="111"/>
    </location>
</feature>
<feature type="region of interest" description="Disordered" evidence="1">
    <location>
        <begin position="352"/>
        <end position="424"/>
    </location>
</feature>
<dbReference type="GO" id="GO:0072583">
    <property type="term" value="P:clathrin-dependent endocytosis"/>
    <property type="evidence" value="ECO:0007669"/>
    <property type="project" value="TreeGrafter"/>
</dbReference>
<evidence type="ECO:0000256" key="1">
    <source>
        <dbReference type="SAM" id="MobiDB-lite"/>
    </source>
</evidence>
<feature type="compositionally biased region" description="Low complexity" evidence="1">
    <location>
        <begin position="835"/>
        <end position="861"/>
    </location>
</feature>
<dbReference type="Gene3D" id="1.10.287.110">
    <property type="entry name" value="DnaJ domain"/>
    <property type="match status" value="1"/>
</dbReference>
<dbReference type="SUPFAM" id="SSF46565">
    <property type="entry name" value="Chaperone J-domain"/>
    <property type="match status" value="1"/>
</dbReference>
<feature type="compositionally biased region" description="Basic and acidic residues" evidence="1">
    <location>
        <begin position="455"/>
        <end position="472"/>
    </location>
</feature>
<feature type="domain" description="UBA" evidence="2">
    <location>
        <begin position="309"/>
        <end position="348"/>
    </location>
</feature>
<feature type="region of interest" description="Disordered" evidence="1">
    <location>
        <begin position="453"/>
        <end position="697"/>
    </location>
</feature>
<dbReference type="GO" id="GO:0030276">
    <property type="term" value="F:clathrin binding"/>
    <property type="evidence" value="ECO:0007669"/>
    <property type="project" value="TreeGrafter"/>
</dbReference>
<dbReference type="InterPro" id="IPR015940">
    <property type="entry name" value="UBA"/>
</dbReference>
<dbReference type="SUPFAM" id="SSF46934">
    <property type="entry name" value="UBA-like"/>
    <property type="match status" value="1"/>
</dbReference>
<dbReference type="InterPro" id="IPR009060">
    <property type="entry name" value="UBA-like_sf"/>
</dbReference>
<sequence length="994" mass="106458">MDDLAGLSWKAGSLNDSNKPNTTNFGALYGVSRPTPPPAMSGRSTPLSNLASGSRTGLSTGTASSTKSNTPVNDSFSNLVSFGRSKSPNNLSLQERQKRLQEQKAKDDAEQRKLYDAHFGVDNQFWSTLESGKGTPTSTAASIHTPPASSGTPLSAANIPSLTQMPLATLNGDKRETIHSAAADGDLLAAFSSAAPVDASSHFPPPPETSASPADASISRASPGQAEWSAHSNLLNADDDDPFGLGHPTRQERQTAATPVQAGGGNDDDDVLGLLGKPVSELVPPKKQSPPPVREEEEHEGEPPLPASGLDREVAELVDMGFPAKKARQAVEATGNDIQSAVGWLLNKAHEEARQKTLQKPESRTRSARQDNRSTERETDVERRHRDGRETASMPAWMKPERRGSPAQRVSGDNTPGESDKDIAQYASEIGVSLFKSANTLWKTGQRRVQAAVADFHHETDPSQPKWMRDAQIEAQMHKKVPSRHQGQREHSSRADNGKPDGLPPRPNPVLQKNMTDEALMLESGDSRPQSRTNAPYTRRAEARSASPSLEHETKAPAARDVRSEPLPSQPRFLQQRQERRPASKLSRQAVEEQSAQAYISPARRRKAAPKVEAEEPDLLGSGGARSKASAPTATPPPLQSNNPFLQKSTAGTTASSSSSTRTSTPLPTRPKALPRQIPQISPQVISDSAAHRGKGTDAFKRGDYALAHESYSRALSPLPQTHPIAIIVLCNRALTNLKIGDPKASVADADLALSIIGVSRGAGETIDLGNGEAHKDMAEFYGKALMRKAEALEQMERWKEAGSIWREAVAVGVGGATSIQGRNRCDKALGGDAGSSRSSSRPSAPAVAPRRAAASSAGTPVARPSTLPAKPSAAVNLLRAANAAAEKADDEKFALADQVEARILAWRGGKQDNLRALIGSLDTVLWPEAGWKKVGMHELVMPNKVKIAYMKGIAKVHPDKLSTSATTEQRMISAAVFSTLNEAWDKFKKENNL</sequence>
<evidence type="ECO:0000313" key="3">
    <source>
        <dbReference type="EMBL" id="KZF20252.1"/>
    </source>
</evidence>
<dbReference type="GO" id="GO:0072318">
    <property type="term" value="P:clathrin coat disassembly"/>
    <property type="evidence" value="ECO:0007669"/>
    <property type="project" value="TreeGrafter"/>
</dbReference>
<feature type="compositionally biased region" description="Basic and acidic residues" evidence="1">
    <location>
        <begin position="487"/>
        <end position="499"/>
    </location>
</feature>
<feature type="region of interest" description="Disordered" evidence="1">
    <location>
        <begin position="825"/>
        <end position="869"/>
    </location>
</feature>
<accession>A0A165ACI8</accession>
<reference evidence="3 4" key="1">
    <citation type="journal article" date="2016" name="Fungal Biol.">
        <title>The genome of Xylona heveae provides a window into fungal endophytism.</title>
        <authorList>
            <person name="Gazis R."/>
            <person name="Kuo A."/>
            <person name="Riley R."/>
            <person name="LaButti K."/>
            <person name="Lipzen A."/>
            <person name="Lin J."/>
            <person name="Amirebrahimi M."/>
            <person name="Hesse C.N."/>
            <person name="Spatafora J.W."/>
            <person name="Henrissat B."/>
            <person name="Hainaut M."/>
            <person name="Grigoriev I.V."/>
            <person name="Hibbett D.S."/>
        </authorList>
    </citation>
    <scope>NUCLEOTIDE SEQUENCE [LARGE SCALE GENOMIC DNA]</scope>
    <source>
        <strain evidence="3 4">TC161</strain>
    </source>
</reference>
<dbReference type="OrthoDB" id="1717591at2759"/>
<dbReference type="FunFam" id="1.25.40.10:FF:000354">
    <property type="entry name" value="UBA domain-containing protein 7"/>
    <property type="match status" value="1"/>
</dbReference>
<dbReference type="AlphaFoldDB" id="A0A165ACI8"/>
<dbReference type="FunFam" id="1.10.287.110:FF:000002">
    <property type="entry name" value="putative tyrosine-protein phosphatase auxilin isoform X2"/>
    <property type="match status" value="1"/>
</dbReference>
<name>A0A165ACI8_XYLHT</name>
<feature type="compositionally biased region" description="Basic and acidic residues" evidence="1">
    <location>
        <begin position="550"/>
        <end position="564"/>
    </location>
</feature>
<dbReference type="PANTHER" id="PTHR23172">
    <property type="entry name" value="AUXILIN/CYCLIN G-ASSOCIATED KINASE-RELATED"/>
    <property type="match status" value="1"/>
</dbReference>